<name>A0A7X0J8P8_9SPHI</name>
<feature type="signal peptide" evidence="2">
    <location>
        <begin position="1"/>
        <end position="20"/>
    </location>
</feature>
<feature type="transmembrane region" description="Helical" evidence="1">
    <location>
        <begin position="303"/>
        <end position="325"/>
    </location>
</feature>
<accession>A0A7X0J8P8</accession>
<comment type="caution">
    <text evidence="3">The sequence shown here is derived from an EMBL/GenBank/DDBJ whole genome shotgun (WGS) entry which is preliminary data.</text>
</comment>
<feature type="transmembrane region" description="Helical" evidence="1">
    <location>
        <begin position="241"/>
        <end position="262"/>
    </location>
</feature>
<dbReference type="RefSeq" id="WP_184628966.1">
    <property type="nucleotide sequence ID" value="NZ_JACHCC010000015.1"/>
</dbReference>
<evidence type="ECO:0000256" key="2">
    <source>
        <dbReference type="SAM" id="SignalP"/>
    </source>
</evidence>
<keyword evidence="2" id="KW-0732">Signal</keyword>
<feature type="chain" id="PRO_5031549184" description="DUF4271 domain-containing protein" evidence="2">
    <location>
        <begin position="21"/>
        <end position="328"/>
    </location>
</feature>
<reference evidence="3 4" key="1">
    <citation type="submission" date="2020-08" db="EMBL/GenBank/DDBJ databases">
        <title>Genomic Encyclopedia of Type Strains, Phase IV (KMG-V): Genome sequencing to study the core and pangenomes of soil and plant-associated prokaryotes.</title>
        <authorList>
            <person name="Whitman W."/>
        </authorList>
    </citation>
    <scope>NUCLEOTIDE SEQUENCE [LARGE SCALE GENOMIC DNA]</scope>
    <source>
        <strain evidence="3 4">M2T3</strain>
    </source>
</reference>
<sequence length="328" mass="38423">MYKYFLVTFFLLCIAGFGKANVQNLPVARDSTIKRWVYKPRIVRDSAFLARQKFVTDSIMTHTWILPDSLINKHMLIDSIVKANVFEKLDLNAWFKKYSKLKKISRFRTGNPLHKGQTWVLGFIVLLLVVFAVLRISFSKQLQSIVQSFYSNRGLNNLNKEDNVFSSWPFLFLFIQFGFTIGMFFYLVAQYYQLAYVHQGFRFFVSVSILIVVLYAMKILLLRVLGHLFNIQKPIHEYISILYLSYFNISLIFIPLVVAFALSPMKYGIYYIVISFILLAVIFTFQFIRAGINILSHYRFSKFYLFMYFCALEICPILILIKAVGLEL</sequence>
<dbReference type="EMBL" id="JACHCC010000015">
    <property type="protein sequence ID" value="MBB6502719.1"/>
    <property type="molecule type" value="Genomic_DNA"/>
</dbReference>
<dbReference type="InterPro" id="IPR025367">
    <property type="entry name" value="DUF4271"/>
</dbReference>
<gene>
    <name evidence="3" type="ORF">HDF25_004902</name>
</gene>
<evidence type="ECO:0000313" key="3">
    <source>
        <dbReference type="EMBL" id="MBB6502719.1"/>
    </source>
</evidence>
<evidence type="ECO:0000313" key="4">
    <source>
        <dbReference type="Proteomes" id="UP000521017"/>
    </source>
</evidence>
<evidence type="ECO:0000256" key="1">
    <source>
        <dbReference type="SAM" id="Phobius"/>
    </source>
</evidence>
<keyword evidence="1" id="KW-1133">Transmembrane helix</keyword>
<feature type="transmembrane region" description="Helical" evidence="1">
    <location>
        <begin position="119"/>
        <end position="138"/>
    </location>
</feature>
<feature type="transmembrane region" description="Helical" evidence="1">
    <location>
        <begin position="268"/>
        <end position="291"/>
    </location>
</feature>
<dbReference type="Proteomes" id="UP000521017">
    <property type="component" value="Unassembled WGS sequence"/>
</dbReference>
<keyword evidence="1" id="KW-0472">Membrane</keyword>
<protein>
    <recommendedName>
        <fullName evidence="5">DUF4271 domain-containing protein</fullName>
    </recommendedName>
</protein>
<proteinExistence type="predicted"/>
<organism evidence="3 4">
    <name type="scientific">Pedobacter cryoconitis</name>
    <dbReference type="NCBI Taxonomy" id="188932"/>
    <lineage>
        <taxon>Bacteria</taxon>
        <taxon>Pseudomonadati</taxon>
        <taxon>Bacteroidota</taxon>
        <taxon>Sphingobacteriia</taxon>
        <taxon>Sphingobacteriales</taxon>
        <taxon>Sphingobacteriaceae</taxon>
        <taxon>Pedobacter</taxon>
    </lineage>
</organism>
<keyword evidence="1" id="KW-0812">Transmembrane</keyword>
<feature type="transmembrane region" description="Helical" evidence="1">
    <location>
        <begin position="170"/>
        <end position="189"/>
    </location>
</feature>
<evidence type="ECO:0008006" key="5">
    <source>
        <dbReference type="Google" id="ProtNLM"/>
    </source>
</evidence>
<feature type="transmembrane region" description="Helical" evidence="1">
    <location>
        <begin position="201"/>
        <end position="221"/>
    </location>
</feature>
<dbReference type="Pfam" id="PF14093">
    <property type="entry name" value="DUF4271"/>
    <property type="match status" value="1"/>
</dbReference>
<dbReference type="AlphaFoldDB" id="A0A7X0J8P8"/>